<reference evidence="13 14" key="1">
    <citation type="submission" date="2016-06" db="EMBL/GenBank/DDBJ databases">
        <title>Evolution of pathogenesis and genome organization in the Tremellales.</title>
        <authorList>
            <person name="Cuomo C."/>
            <person name="Litvintseva A."/>
            <person name="Heitman J."/>
            <person name="Chen Y."/>
            <person name="Sun S."/>
            <person name="Springer D."/>
            <person name="Dromer F."/>
            <person name="Young S."/>
            <person name="Zeng Q."/>
            <person name="Chapman S."/>
            <person name="Gujja S."/>
            <person name="Saif S."/>
            <person name="Birren B."/>
        </authorList>
    </citation>
    <scope>NUCLEOTIDE SEQUENCE [LARGE SCALE GENOMIC DNA]</scope>
    <source>
        <strain evidence="13 14">ATCC 28783</strain>
    </source>
</reference>
<dbReference type="Gene3D" id="3.40.640.10">
    <property type="entry name" value="Type I PLP-dependent aspartate aminotransferase-like (Major domain)"/>
    <property type="match status" value="1"/>
</dbReference>
<dbReference type="Gene3D" id="3.90.1150.10">
    <property type="entry name" value="Aspartate Aminotransferase, domain 1"/>
    <property type="match status" value="1"/>
</dbReference>
<evidence type="ECO:0000256" key="7">
    <source>
        <dbReference type="ARBA" id="ARBA00022679"/>
    </source>
</evidence>
<dbReference type="InterPro" id="IPR022278">
    <property type="entry name" value="Pser_aminoTfrase"/>
</dbReference>
<comment type="catalytic activity">
    <reaction evidence="10">
        <text>4-(phosphooxy)-L-threonine + 2-oxoglutarate = (R)-3-hydroxy-2-oxo-4-phosphooxybutanoate + L-glutamate</text>
        <dbReference type="Rhea" id="RHEA:16573"/>
        <dbReference type="ChEBI" id="CHEBI:16810"/>
        <dbReference type="ChEBI" id="CHEBI:29985"/>
        <dbReference type="ChEBI" id="CHEBI:58452"/>
        <dbReference type="ChEBI" id="CHEBI:58538"/>
        <dbReference type="EC" id="2.6.1.52"/>
    </reaction>
</comment>
<evidence type="ECO:0000256" key="9">
    <source>
        <dbReference type="ARBA" id="ARBA00023299"/>
    </source>
</evidence>
<accession>A0A4Q1BQY9</accession>
<dbReference type="PIRSF" id="PIRSF000525">
    <property type="entry name" value="SerC"/>
    <property type="match status" value="1"/>
</dbReference>
<comment type="pathway">
    <text evidence="2">Amino-acid biosynthesis; L-serine biosynthesis; L-serine from 3-phospho-D-glycerate: step 2/3.</text>
</comment>
<evidence type="ECO:0000259" key="12">
    <source>
        <dbReference type="Pfam" id="PF00266"/>
    </source>
</evidence>
<dbReference type="GO" id="GO:0030170">
    <property type="term" value="F:pyridoxal phosphate binding"/>
    <property type="evidence" value="ECO:0007669"/>
    <property type="project" value="TreeGrafter"/>
</dbReference>
<dbReference type="FunFam" id="3.40.640.10:FF:000010">
    <property type="entry name" value="Phosphoserine aminotransferase"/>
    <property type="match status" value="1"/>
</dbReference>
<evidence type="ECO:0000256" key="11">
    <source>
        <dbReference type="ARBA" id="ARBA00049007"/>
    </source>
</evidence>
<evidence type="ECO:0000256" key="2">
    <source>
        <dbReference type="ARBA" id="ARBA00005099"/>
    </source>
</evidence>
<dbReference type="InParanoid" id="A0A4Q1BQY9"/>
<comment type="caution">
    <text evidence="13">The sequence shown here is derived from an EMBL/GenBank/DDBJ whole genome shotgun (WGS) entry which is preliminary data.</text>
</comment>
<evidence type="ECO:0000256" key="10">
    <source>
        <dbReference type="ARBA" id="ARBA00047630"/>
    </source>
</evidence>
<comment type="catalytic activity">
    <reaction evidence="11">
        <text>O-phospho-L-serine + 2-oxoglutarate = 3-phosphooxypyruvate + L-glutamate</text>
        <dbReference type="Rhea" id="RHEA:14329"/>
        <dbReference type="ChEBI" id="CHEBI:16810"/>
        <dbReference type="ChEBI" id="CHEBI:18110"/>
        <dbReference type="ChEBI" id="CHEBI:29985"/>
        <dbReference type="ChEBI" id="CHEBI:57524"/>
        <dbReference type="EC" id="2.6.1.52"/>
    </reaction>
</comment>
<name>A0A4Q1BQY9_TREME</name>
<dbReference type="SUPFAM" id="SSF53383">
    <property type="entry name" value="PLP-dependent transferases"/>
    <property type="match status" value="1"/>
</dbReference>
<keyword evidence="6" id="KW-0028">Amino-acid biosynthesis</keyword>
<dbReference type="UniPathway" id="UPA00135">
    <property type="reaction ID" value="UER00197"/>
</dbReference>
<organism evidence="13 14">
    <name type="scientific">Tremella mesenterica</name>
    <name type="common">Jelly fungus</name>
    <dbReference type="NCBI Taxonomy" id="5217"/>
    <lineage>
        <taxon>Eukaryota</taxon>
        <taxon>Fungi</taxon>
        <taxon>Dikarya</taxon>
        <taxon>Basidiomycota</taxon>
        <taxon>Agaricomycotina</taxon>
        <taxon>Tremellomycetes</taxon>
        <taxon>Tremellales</taxon>
        <taxon>Tremellaceae</taxon>
        <taxon>Tremella</taxon>
    </lineage>
</organism>
<dbReference type="Proteomes" id="UP000289152">
    <property type="component" value="Unassembled WGS sequence"/>
</dbReference>
<comment type="similarity">
    <text evidence="3">Belongs to the class-V pyridoxal-phosphate-dependent aminotransferase family. SerC subfamily.</text>
</comment>
<dbReference type="GO" id="GO:0005737">
    <property type="term" value="C:cytoplasm"/>
    <property type="evidence" value="ECO:0007669"/>
    <property type="project" value="TreeGrafter"/>
</dbReference>
<keyword evidence="8" id="KW-0663">Pyridoxal phosphate</keyword>
<dbReference type="GO" id="GO:0006564">
    <property type="term" value="P:L-serine biosynthetic process"/>
    <property type="evidence" value="ECO:0007669"/>
    <property type="project" value="UniProtKB-KW"/>
</dbReference>
<dbReference type="VEuPathDB" id="FungiDB:TREMEDRAFT_33737"/>
<keyword evidence="9" id="KW-0718">Serine biosynthesis</keyword>
<dbReference type="InterPro" id="IPR015421">
    <property type="entry name" value="PyrdxlP-dep_Trfase_major"/>
</dbReference>
<protein>
    <recommendedName>
        <fullName evidence="4">phosphoserine transaminase</fullName>
        <ecNumber evidence="4">2.6.1.52</ecNumber>
    </recommendedName>
</protein>
<dbReference type="EC" id="2.6.1.52" evidence="4"/>
<dbReference type="InterPro" id="IPR015422">
    <property type="entry name" value="PyrdxlP-dep_Trfase_small"/>
</dbReference>
<dbReference type="HAMAP" id="MF_00160">
    <property type="entry name" value="SerC_aminotrans_5"/>
    <property type="match status" value="1"/>
</dbReference>
<dbReference type="NCBIfam" id="NF003764">
    <property type="entry name" value="PRK05355.1"/>
    <property type="match status" value="1"/>
</dbReference>
<dbReference type="PANTHER" id="PTHR43247">
    <property type="entry name" value="PHOSPHOSERINE AMINOTRANSFERASE"/>
    <property type="match status" value="1"/>
</dbReference>
<evidence type="ECO:0000313" key="13">
    <source>
        <dbReference type="EMBL" id="RXK40363.1"/>
    </source>
</evidence>
<keyword evidence="7" id="KW-0808">Transferase</keyword>
<keyword evidence="5" id="KW-0032">Aminotransferase</keyword>
<dbReference type="Pfam" id="PF00266">
    <property type="entry name" value="Aminotran_5"/>
    <property type="match status" value="2"/>
</dbReference>
<dbReference type="InterPro" id="IPR015424">
    <property type="entry name" value="PyrdxlP-dep_Trfase"/>
</dbReference>
<evidence type="ECO:0000256" key="4">
    <source>
        <dbReference type="ARBA" id="ARBA00013030"/>
    </source>
</evidence>
<dbReference type="OrthoDB" id="1703350at2759"/>
<feature type="domain" description="Aminotransferase class V" evidence="12">
    <location>
        <begin position="163"/>
        <end position="396"/>
    </location>
</feature>
<gene>
    <name evidence="13" type="ORF">M231_02346</name>
</gene>
<dbReference type="EMBL" id="SDIL01000019">
    <property type="protein sequence ID" value="RXK40363.1"/>
    <property type="molecule type" value="Genomic_DNA"/>
</dbReference>
<comment type="cofactor">
    <cofactor evidence="1">
        <name>pyridoxal 5'-phosphate</name>
        <dbReference type="ChEBI" id="CHEBI:597326"/>
    </cofactor>
</comment>
<dbReference type="STRING" id="5217.A0A4Q1BQY9"/>
<evidence type="ECO:0000256" key="6">
    <source>
        <dbReference type="ARBA" id="ARBA00022605"/>
    </source>
</evidence>
<evidence type="ECO:0000256" key="5">
    <source>
        <dbReference type="ARBA" id="ARBA00022576"/>
    </source>
</evidence>
<evidence type="ECO:0000256" key="3">
    <source>
        <dbReference type="ARBA" id="ARBA00006904"/>
    </source>
</evidence>
<proteinExistence type="inferred from homology"/>
<feature type="domain" description="Aminotransferase class V" evidence="12">
    <location>
        <begin position="7"/>
        <end position="90"/>
    </location>
</feature>
<dbReference type="PANTHER" id="PTHR43247:SF1">
    <property type="entry name" value="PHOSPHOSERINE AMINOTRANSFERASE"/>
    <property type="match status" value="1"/>
</dbReference>
<evidence type="ECO:0000256" key="8">
    <source>
        <dbReference type="ARBA" id="ARBA00022898"/>
    </source>
</evidence>
<evidence type="ECO:0000256" key="1">
    <source>
        <dbReference type="ARBA" id="ARBA00001933"/>
    </source>
</evidence>
<sequence>MERSQVHNFAAGPSPLPTSVLEEAARGLVNYQGTGMGICELSHRGKEFKGIISGAEADIHSLLSVPDNYSILFSQGGGTSMFSSIILNLLAAHRLSSSNISLPASSYTPPNIDYIITGSWSSKAYSEAVRLCSPSSTSSPTYAIPHIAANTKPTGYTTLPSKEEYKFSSNPAYIYYCENETINGVQYSLSDEFSFPFDMIPSHIPIVADYSSSFLSRPIPHLNKHAVIFAGAQKNLGPAGVTVLIVRNDLLVDTSLAYSKGGVIPTPIGMEWKIMAENGSLYNTPPVFAIYVCALVLKELVRNGGMEKMKEINEEKAKRVYQVLDKVETIEKMKGVVREKKARSWMNVTFEIIEREEDFFKGAEERGLRQLKGHRSVGGGRASLYNAVGLESVDKLCEWILEFSRV</sequence>
<dbReference type="FunCoup" id="A0A4Q1BQY9">
    <property type="interactions" value="355"/>
</dbReference>
<dbReference type="GO" id="GO:0004648">
    <property type="term" value="F:O-phospho-L-serine:2-oxoglutarate aminotransferase activity"/>
    <property type="evidence" value="ECO:0007669"/>
    <property type="project" value="UniProtKB-EC"/>
</dbReference>
<evidence type="ECO:0000313" key="14">
    <source>
        <dbReference type="Proteomes" id="UP000289152"/>
    </source>
</evidence>
<dbReference type="AlphaFoldDB" id="A0A4Q1BQY9"/>
<keyword evidence="14" id="KW-1185">Reference proteome</keyword>
<dbReference type="InterPro" id="IPR000192">
    <property type="entry name" value="Aminotrans_V_dom"/>
</dbReference>
<dbReference type="OMA" id="AFVYFCD"/>
<dbReference type="FunFam" id="3.90.1150.10:FF:000006">
    <property type="entry name" value="Phosphoserine aminotransferase"/>
    <property type="match status" value="1"/>
</dbReference>